<dbReference type="OrthoDB" id="4710763at2"/>
<dbReference type="STRING" id="444597.BST26_04575"/>
<dbReference type="AlphaFoldDB" id="A0A1X0DJI1"/>
<evidence type="ECO:0000313" key="2">
    <source>
        <dbReference type="Proteomes" id="UP000192801"/>
    </source>
</evidence>
<evidence type="ECO:0000313" key="1">
    <source>
        <dbReference type="EMBL" id="ORA72538.1"/>
    </source>
</evidence>
<name>A0A1X0DJI1_9MYCO</name>
<proteinExistence type="predicted"/>
<reference evidence="1 2" key="1">
    <citation type="submission" date="2016-12" db="EMBL/GenBank/DDBJ databases">
        <title>The new phylogeny of genus Mycobacterium.</title>
        <authorList>
            <person name="Tortoli E."/>
            <person name="Trovato A."/>
            <person name="Cirillo D.M."/>
        </authorList>
    </citation>
    <scope>NUCLEOTIDE SEQUENCE [LARGE SCALE GENOMIC DNA]</scope>
    <source>
        <strain evidence="1 2">DSM 45130</strain>
    </source>
</reference>
<sequence>MFNRVMGRVGAAALVTVAVAAGPVAVAHADAHEANTCASQVAAYDGVVSDLKAHVATRDSVNRYSQTAVDNYNNRLHELKAQLETVSTKRASCEVAVKGLGGAPADMPTEFTSLSSALGTSPGKDAINTFVTGFGKLVGDSFKDERLQAKKMPAVGDKDLAVPGGQITAYSDGSPAISARAVVPIADVVQLSQFTALTPVNQWAVLMARKNYQWMSNQAVLSQSSASAKAVNGLDSDWTSMQQTLATETKQTLSASIDLLIKSQ</sequence>
<dbReference type="EMBL" id="MVHS01000007">
    <property type="protein sequence ID" value="ORA72538.1"/>
    <property type="molecule type" value="Genomic_DNA"/>
</dbReference>
<accession>A0A1X0DJI1</accession>
<gene>
    <name evidence="1" type="ORF">BST26_04575</name>
</gene>
<dbReference type="Proteomes" id="UP000192801">
    <property type="component" value="Unassembled WGS sequence"/>
</dbReference>
<protein>
    <submittedName>
        <fullName evidence="1">Uncharacterized protein</fullName>
    </submittedName>
</protein>
<comment type="caution">
    <text evidence="1">The sequence shown here is derived from an EMBL/GenBank/DDBJ whole genome shotgun (WGS) entry which is preliminary data.</text>
</comment>
<keyword evidence="2" id="KW-1185">Reference proteome</keyword>
<organism evidence="1 2">
    <name type="scientific">Mycolicibacterium insubricum</name>
    <dbReference type="NCBI Taxonomy" id="444597"/>
    <lineage>
        <taxon>Bacteria</taxon>
        <taxon>Bacillati</taxon>
        <taxon>Actinomycetota</taxon>
        <taxon>Actinomycetes</taxon>
        <taxon>Mycobacteriales</taxon>
        <taxon>Mycobacteriaceae</taxon>
        <taxon>Mycolicibacterium</taxon>
    </lineage>
</organism>
<dbReference type="RefSeq" id="WP_083029583.1">
    <property type="nucleotide sequence ID" value="NZ_AP022618.1"/>
</dbReference>